<dbReference type="AlphaFoldDB" id="A0AAF3JA86"/>
<evidence type="ECO:0000313" key="7">
    <source>
        <dbReference type="Proteomes" id="UP000887575"/>
    </source>
</evidence>
<sequence length="472" mass="53249">MFSAEEKFQITIRLQHFFIIGLENTLQLLKGYVQLQMLWVDPRLSWEPSEYGGIEMIYVTCNKLWIPDEVIVSSISTQEIYDHVQKAGDCKIYANGTVEQGRTLLVDLVCIMDIQKFPFDYQQCGLSFSSQVYPWHHYNLKGELFTKYNVSCMRVSFNVLLRRRPHFYIYVIGIPCFLLTFLSVTGCFWTANVKEEQLSKLGIALTSMMSMTTFVNIISQEMPKTSHFPLLGSYVLTCISITSMASLILVIFPEKRRIQVEKIKSIFIGIRGFSCPTGSFQSPNEDLCIYAISDVDFYSDAVQQCSRLGGNVVKIKNIFENAFLLGLIGSIFPAGQAPYIGVVKLSNGTWVYSDGTPLIYANWAPGEPSDAQGLTSAVMDPQSGRWKAADPTALRPFFCGVDGDLFQCPNNWNYFEATDSCYYLQNFTAADEANFTLYLWPDAEKLCVNAGAHLASIHSKEENDFVSGECLR</sequence>
<keyword evidence="7" id="KW-1185">Reference proteome</keyword>
<feature type="transmembrane region" description="Helical" evidence="5">
    <location>
        <begin position="201"/>
        <end position="219"/>
    </location>
</feature>
<dbReference type="GO" id="GO:0016020">
    <property type="term" value="C:membrane"/>
    <property type="evidence" value="ECO:0007669"/>
    <property type="project" value="UniProtKB-SubCell"/>
</dbReference>
<dbReference type="InterPro" id="IPR018000">
    <property type="entry name" value="Neurotransmitter_ion_chnl_CS"/>
</dbReference>
<evidence type="ECO:0000259" key="6">
    <source>
        <dbReference type="PROSITE" id="PS50041"/>
    </source>
</evidence>
<proteinExistence type="inferred from homology"/>
<dbReference type="PANTHER" id="PTHR18945">
    <property type="entry name" value="NEUROTRANSMITTER GATED ION CHANNEL"/>
    <property type="match status" value="1"/>
</dbReference>
<dbReference type="Gene3D" id="1.20.58.390">
    <property type="entry name" value="Neurotransmitter-gated ion-channel transmembrane domain"/>
    <property type="match status" value="1"/>
</dbReference>
<dbReference type="SUPFAM" id="SSF56436">
    <property type="entry name" value="C-type lectin-like"/>
    <property type="match status" value="2"/>
</dbReference>
<evidence type="ECO:0000256" key="3">
    <source>
        <dbReference type="ARBA" id="ARBA00022989"/>
    </source>
</evidence>
<evidence type="ECO:0000256" key="5">
    <source>
        <dbReference type="RuleBase" id="RU000687"/>
    </source>
</evidence>
<dbReference type="PROSITE" id="PS50041">
    <property type="entry name" value="C_TYPE_LECTIN_2"/>
    <property type="match status" value="1"/>
</dbReference>
<name>A0AAF3JA86_9BILA</name>
<dbReference type="Pfam" id="PF02931">
    <property type="entry name" value="Neur_chan_LBD"/>
    <property type="match status" value="1"/>
</dbReference>
<dbReference type="PROSITE" id="PS00236">
    <property type="entry name" value="NEUROTR_ION_CHANNEL"/>
    <property type="match status" value="1"/>
</dbReference>
<reference evidence="8" key="1">
    <citation type="submission" date="2024-02" db="UniProtKB">
        <authorList>
            <consortium name="WormBaseParasite"/>
        </authorList>
    </citation>
    <scope>IDENTIFICATION</scope>
</reference>
<keyword evidence="3 5" id="KW-1133">Transmembrane helix</keyword>
<dbReference type="SMART" id="SM00034">
    <property type="entry name" value="CLECT"/>
    <property type="match status" value="1"/>
</dbReference>
<comment type="subcellular location">
    <subcellularLocation>
        <location evidence="1">Membrane</location>
        <topology evidence="1">Multi-pass membrane protein</topology>
    </subcellularLocation>
</comment>
<comment type="similarity">
    <text evidence="5">Belongs to the ligand-gated ion channel (TC 1.A.9) family.</text>
</comment>
<comment type="caution">
    <text evidence="5">Lacks conserved residue(s) required for the propagation of feature annotation.</text>
</comment>
<feature type="transmembrane region" description="Helical" evidence="5">
    <location>
        <begin position="231"/>
        <end position="252"/>
    </location>
</feature>
<evidence type="ECO:0000256" key="1">
    <source>
        <dbReference type="ARBA" id="ARBA00004141"/>
    </source>
</evidence>
<keyword evidence="2 5" id="KW-0812">Transmembrane</keyword>
<dbReference type="GO" id="GO:0004888">
    <property type="term" value="F:transmembrane signaling receptor activity"/>
    <property type="evidence" value="ECO:0007669"/>
    <property type="project" value="InterPro"/>
</dbReference>
<dbReference type="Proteomes" id="UP000887575">
    <property type="component" value="Unassembled WGS sequence"/>
</dbReference>
<dbReference type="InterPro" id="IPR036734">
    <property type="entry name" value="Neur_chan_lig-bd_sf"/>
</dbReference>
<dbReference type="SUPFAM" id="SSF90112">
    <property type="entry name" value="Neurotransmitter-gated ion-channel transmembrane pore"/>
    <property type="match status" value="1"/>
</dbReference>
<dbReference type="InterPro" id="IPR001304">
    <property type="entry name" value="C-type_lectin-like"/>
</dbReference>
<dbReference type="GO" id="GO:0005230">
    <property type="term" value="F:extracellular ligand-gated monoatomic ion channel activity"/>
    <property type="evidence" value="ECO:0007669"/>
    <property type="project" value="InterPro"/>
</dbReference>
<protein>
    <recommendedName>
        <fullName evidence="6">C-type lectin domain-containing protein</fullName>
    </recommendedName>
</protein>
<evidence type="ECO:0000256" key="4">
    <source>
        <dbReference type="ARBA" id="ARBA00023136"/>
    </source>
</evidence>
<keyword evidence="5" id="KW-0813">Transport</keyword>
<dbReference type="InterPro" id="IPR006202">
    <property type="entry name" value="Neur_chan_lig-bd"/>
</dbReference>
<accession>A0AAF3JA86</accession>
<dbReference type="CDD" id="cd18989">
    <property type="entry name" value="LGIC_ECD_cation"/>
    <property type="match status" value="1"/>
</dbReference>
<dbReference type="InterPro" id="IPR038050">
    <property type="entry name" value="Neuro_actylchol_rec"/>
</dbReference>
<organism evidence="7 8">
    <name type="scientific">Mesorhabditis belari</name>
    <dbReference type="NCBI Taxonomy" id="2138241"/>
    <lineage>
        <taxon>Eukaryota</taxon>
        <taxon>Metazoa</taxon>
        <taxon>Ecdysozoa</taxon>
        <taxon>Nematoda</taxon>
        <taxon>Chromadorea</taxon>
        <taxon>Rhabditida</taxon>
        <taxon>Rhabditina</taxon>
        <taxon>Rhabditomorpha</taxon>
        <taxon>Rhabditoidea</taxon>
        <taxon>Rhabditidae</taxon>
        <taxon>Mesorhabditinae</taxon>
        <taxon>Mesorhabditis</taxon>
    </lineage>
</organism>
<keyword evidence="5" id="KW-0406">Ion transport</keyword>
<evidence type="ECO:0000313" key="8">
    <source>
        <dbReference type="WBParaSite" id="MBELARI_LOCUS6091"/>
    </source>
</evidence>
<dbReference type="PRINTS" id="PR00252">
    <property type="entry name" value="NRIONCHANNEL"/>
</dbReference>
<dbReference type="Gene3D" id="2.70.170.10">
    <property type="entry name" value="Neurotransmitter-gated ion-channel ligand-binding domain"/>
    <property type="match status" value="1"/>
</dbReference>
<dbReference type="InterPro" id="IPR016186">
    <property type="entry name" value="C-type_lectin-like/link_sf"/>
</dbReference>
<dbReference type="Pfam" id="PF00059">
    <property type="entry name" value="Lectin_C"/>
    <property type="match status" value="1"/>
</dbReference>
<dbReference type="WBParaSite" id="MBELARI_LOCUS6091">
    <property type="protein sequence ID" value="MBELARI_LOCUS6091"/>
    <property type="gene ID" value="MBELARI_LOCUS6091"/>
</dbReference>
<feature type="transmembrane region" description="Helical" evidence="5">
    <location>
        <begin position="167"/>
        <end position="189"/>
    </location>
</feature>
<dbReference type="Gene3D" id="3.10.100.10">
    <property type="entry name" value="Mannose-Binding Protein A, subunit A"/>
    <property type="match status" value="2"/>
</dbReference>
<feature type="domain" description="C-type lectin" evidence="6">
    <location>
        <begin position="284"/>
        <end position="400"/>
    </location>
</feature>
<evidence type="ECO:0000256" key="2">
    <source>
        <dbReference type="ARBA" id="ARBA00022692"/>
    </source>
</evidence>
<dbReference type="CDD" id="cd19051">
    <property type="entry name" value="LGIC_TM_cation"/>
    <property type="match status" value="1"/>
</dbReference>
<dbReference type="InterPro" id="IPR006201">
    <property type="entry name" value="Neur_channel"/>
</dbReference>
<dbReference type="InterPro" id="IPR016187">
    <property type="entry name" value="CTDL_fold"/>
</dbReference>
<dbReference type="SUPFAM" id="SSF63712">
    <property type="entry name" value="Nicotinic receptor ligand binding domain-like"/>
    <property type="match status" value="1"/>
</dbReference>
<dbReference type="InterPro" id="IPR036719">
    <property type="entry name" value="Neuro-gated_channel_TM_sf"/>
</dbReference>
<dbReference type="CDD" id="cd00037">
    <property type="entry name" value="CLECT"/>
    <property type="match status" value="1"/>
</dbReference>
<keyword evidence="5" id="KW-0407">Ion channel</keyword>
<keyword evidence="4 5" id="KW-0472">Membrane</keyword>